<dbReference type="EMBL" id="CP058561">
    <property type="protein sequence ID" value="QUH31224.1"/>
    <property type="molecule type" value="Genomic_DNA"/>
</dbReference>
<dbReference type="AlphaFoldDB" id="A0A8J8SDZ2"/>
<organism evidence="2 3">
    <name type="scientific">Vallitalea guaymasensis</name>
    <dbReference type="NCBI Taxonomy" id="1185412"/>
    <lineage>
        <taxon>Bacteria</taxon>
        <taxon>Bacillati</taxon>
        <taxon>Bacillota</taxon>
        <taxon>Clostridia</taxon>
        <taxon>Lachnospirales</taxon>
        <taxon>Vallitaleaceae</taxon>
        <taxon>Vallitalea</taxon>
    </lineage>
</organism>
<keyword evidence="3" id="KW-1185">Reference proteome</keyword>
<dbReference type="SUPFAM" id="SSF55729">
    <property type="entry name" value="Acyl-CoA N-acyltransferases (Nat)"/>
    <property type="match status" value="1"/>
</dbReference>
<dbReference type="Proteomes" id="UP000677305">
    <property type="component" value="Chromosome"/>
</dbReference>
<dbReference type="PROSITE" id="PS51186">
    <property type="entry name" value="GNAT"/>
    <property type="match status" value="1"/>
</dbReference>
<dbReference type="InterPro" id="IPR016181">
    <property type="entry name" value="Acyl_CoA_acyltransferase"/>
</dbReference>
<dbReference type="GO" id="GO:0016747">
    <property type="term" value="F:acyltransferase activity, transferring groups other than amino-acyl groups"/>
    <property type="evidence" value="ECO:0007669"/>
    <property type="project" value="InterPro"/>
</dbReference>
<sequence>MGYYIRLIKPNEIPEICDLIYQIYGDTYAYKNMYDKKNMEVLNKSKRLISFVAIGDNEEVIAHVGLRIDGSQGEMSAAFVKKEYRRHNILYELSEKVVEYGKELGLEAIYVISITSHIYSQKVASKLGFKDCAFLISCMEPMKFKGIIEKTVRESLKVTYLFYDKPDYLELYIPSSLQKVLNLIYTNLRINVIPLPESEESIREKSEINITYTDASNCYVDINRLGKDLLEELNKVITQYDNDFISNIYLYIRLEDSLVHKFYEEFTSRDFFFAGIMPGKNNNRLILQKVKEIHPDSIKINSSIGNKIFQHILESKENITLVNENKKHRYPKVI</sequence>
<dbReference type="RefSeq" id="WP_212691291.1">
    <property type="nucleotide sequence ID" value="NZ_CAJXUH010000005.1"/>
</dbReference>
<dbReference type="Gene3D" id="3.40.630.30">
    <property type="match status" value="1"/>
</dbReference>
<evidence type="ECO:0000313" key="3">
    <source>
        <dbReference type="Proteomes" id="UP000677305"/>
    </source>
</evidence>
<gene>
    <name evidence="2" type="ORF">HYG85_20775</name>
</gene>
<name>A0A8J8SDZ2_9FIRM</name>
<evidence type="ECO:0000313" key="2">
    <source>
        <dbReference type="EMBL" id="QUH31224.1"/>
    </source>
</evidence>
<dbReference type="InterPro" id="IPR000182">
    <property type="entry name" value="GNAT_dom"/>
</dbReference>
<protein>
    <submittedName>
        <fullName evidence="2">GNAT family N-acetyltransferase</fullName>
    </submittedName>
</protein>
<reference evidence="2 3" key="1">
    <citation type="submission" date="2020-07" db="EMBL/GenBank/DDBJ databases">
        <title>Vallitalea guaymasensis genome.</title>
        <authorList>
            <person name="Postec A."/>
        </authorList>
    </citation>
    <scope>NUCLEOTIDE SEQUENCE [LARGE SCALE GENOMIC DNA]</scope>
    <source>
        <strain evidence="2 3">Ra1766G1</strain>
    </source>
</reference>
<evidence type="ECO:0000259" key="1">
    <source>
        <dbReference type="PROSITE" id="PS51186"/>
    </source>
</evidence>
<dbReference type="Pfam" id="PF00583">
    <property type="entry name" value="Acetyltransf_1"/>
    <property type="match status" value="1"/>
</dbReference>
<dbReference type="KEGG" id="vgu:HYG85_20775"/>
<proteinExistence type="predicted"/>
<feature type="domain" description="N-acetyltransferase" evidence="1">
    <location>
        <begin position="3"/>
        <end position="159"/>
    </location>
</feature>
<accession>A0A8J8SDZ2</accession>